<evidence type="ECO:0000259" key="8">
    <source>
        <dbReference type="Pfam" id="PF01636"/>
    </source>
</evidence>
<comment type="caution">
    <text evidence="9">The sequence shown here is derived from an EMBL/GenBank/DDBJ whole genome shotgun (WGS) entry which is preliminary data.</text>
</comment>
<evidence type="ECO:0000256" key="1">
    <source>
        <dbReference type="ARBA" id="ARBA00010165"/>
    </source>
</evidence>
<comment type="similarity">
    <text evidence="1">Belongs to the methylthioribose kinase family.</text>
</comment>
<organism evidence="9 10">
    <name type="scientific">Denitrobaculum tricleocarpae</name>
    <dbReference type="NCBI Taxonomy" id="2591009"/>
    <lineage>
        <taxon>Bacteria</taxon>
        <taxon>Pseudomonadati</taxon>
        <taxon>Pseudomonadota</taxon>
        <taxon>Alphaproteobacteria</taxon>
        <taxon>Rhodospirillales</taxon>
        <taxon>Rhodospirillaceae</taxon>
        <taxon>Denitrobaculum</taxon>
    </lineage>
</organism>
<evidence type="ECO:0000256" key="6">
    <source>
        <dbReference type="ARBA" id="ARBA00022777"/>
    </source>
</evidence>
<dbReference type="PANTHER" id="PTHR34273">
    <property type="entry name" value="METHYLTHIORIBOSE KINASE"/>
    <property type="match status" value="1"/>
</dbReference>
<dbReference type="Gene3D" id="3.30.200.20">
    <property type="entry name" value="Phosphorylase Kinase, domain 1"/>
    <property type="match status" value="1"/>
</dbReference>
<protein>
    <recommendedName>
        <fullName evidence="3">S-methyl-5-thioribose kinase</fullName>
        <ecNumber evidence="3">2.7.1.100</ecNumber>
    </recommendedName>
</protein>
<keyword evidence="7" id="KW-0067">ATP-binding</keyword>
<evidence type="ECO:0000256" key="3">
    <source>
        <dbReference type="ARBA" id="ARBA00012128"/>
    </source>
</evidence>
<accession>A0A545TM91</accession>
<evidence type="ECO:0000256" key="7">
    <source>
        <dbReference type="ARBA" id="ARBA00022840"/>
    </source>
</evidence>
<dbReference type="EC" id="2.7.1.100" evidence="3"/>
<comment type="subunit">
    <text evidence="2">Homodimer.</text>
</comment>
<dbReference type="InterPro" id="IPR009212">
    <property type="entry name" value="Methylthioribose_kinase"/>
</dbReference>
<dbReference type="GO" id="GO:0005524">
    <property type="term" value="F:ATP binding"/>
    <property type="evidence" value="ECO:0007669"/>
    <property type="project" value="UniProtKB-KW"/>
</dbReference>
<gene>
    <name evidence="9" type="primary">mtnK</name>
    <name evidence="9" type="ORF">FKG95_17430</name>
</gene>
<dbReference type="GO" id="GO:0009086">
    <property type="term" value="P:methionine biosynthetic process"/>
    <property type="evidence" value="ECO:0007669"/>
    <property type="project" value="InterPro"/>
</dbReference>
<evidence type="ECO:0000313" key="10">
    <source>
        <dbReference type="Proteomes" id="UP000315252"/>
    </source>
</evidence>
<evidence type="ECO:0000313" key="9">
    <source>
        <dbReference type="EMBL" id="TQV78349.1"/>
    </source>
</evidence>
<dbReference type="RefSeq" id="WP_142897683.1">
    <property type="nucleotide sequence ID" value="NZ_ML660057.1"/>
</dbReference>
<keyword evidence="10" id="KW-1185">Reference proteome</keyword>
<evidence type="ECO:0000256" key="2">
    <source>
        <dbReference type="ARBA" id="ARBA00011738"/>
    </source>
</evidence>
<dbReference type="GO" id="GO:0046522">
    <property type="term" value="F:S-methyl-5-thioribose kinase activity"/>
    <property type="evidence" value="ECO:0007669"/>
    <property type="project" value="UniProtKB-EC"/>
</dbReference>
<dbReference type="SUPFAM" id="SSF56112">
    <property type="entry name" value="Protein kinase-like (PK-like)"/>
    <property type="match status" value="1"/>
</dbReference>
<evidence type="ECO:0000256" key="4">
    <source>
        <dbReference type="ARBA" id="ARBA00022679"/>
    </source>
</evidence>
<dbReference type="EMBL" id="VHSH01000006">
    <property type="protein sequence ID" value="TQV78349.1"/>
    <property type="molecule type" value="Genomic_DNA"/>
</dbReference>
<keyword evidence="4 9" id="KW-0808">Transferase</keyword>
<proteinExistence type="inferred from homology"/>
<sequence length="433" mass="47978">MSLASETRADGAAGGYHPLDGGTLPDYLAKLENCASILGGNPSEWHVDEVGDGNLNLVFIVRGASGSLVAKQALPYVRLVGESWPLPLKRAFFEHEALITQIDCVPDLVPAVHHYDDVMALTVMEHLTPHIILRKGLIAGNLYPKLAEQISEFMAQTLFKTSDLYLSAKEKKQRNAVFCDNDALCKITEDLVFTDPYRVAELNRWTSPQLDDTAARFRNDAELKVAVQSLKEAFMGRAEALIHGDLHSGSIMVTETETKVIDPEFAFYGPRGFDVGAVIGNLFLAYFSQPGHAGNGQDRVAYGEWILTQIGEIWERFQSRFLQLWESQGQGDAYVAGLFEELDSAAAFAAYRRTYLQDLFHDSLGFAGAKMIRRILGLAHVEDLESIEDPDRRAACETKALALGRILIVDRKTYENMASVISYARQLQGGDEE</sequence>
<dbReference type="PANTHER" id="PTHR34273:SF2">
    <property type="entry name" value="METHYLTHIORIBOSE KINASE"/>
    <property type="match status" value="1"/>
</dbReference>
<dbReference type="Gene3D" id="3.90.1200.10">
    <property type="match status" value="1"/>
</dbReference>
<dbReference type="AlphaFoldDB" id="A0A545TM91"/>
<name>A0A545TM91_9PROT</name>
<dbReference type="InterPro" id="IPR002575">
    <property type="entry name" value="Aminoglycoside_PTrfase"/>
</dbReference>
<dbReference type="OrthoDB" id="9777791at2"/>
<dbReference type="NCBIfam" id="TIGR01767">
    <property type="entry name" value="MTRK"/>
    <property type="match status" value="1"/>
</dbReference>
<dbReference type="InterPro" id="IPR011009">
    <property type="entry name" value="Kinase-like_dom_sf"/>
</dbReference>
<keyword evidence="6 9" id="KW-0418">Kinase</keyword>
<dbReference type="Pfam" id="PF01636">
    <property type="entry name" value="APH"/>
    <property type="match status" value="1"/>
</dbReference>
<evidence type="ECO:0000256" key="5">
    <source>
        <dbReference type="ARBA" id="ARBA00022741"/>
    </source>
</evidence>
<keyword evidence="5" id="KW-0547">Nucleotide-binding</keyword>
<dbReference type="PIRSF" id="PIRSF031134">
    <property type="entry name" value="MTRK"/>
    <property type="match status" value="1"/>
</dbReference>
<dbReference type="Proteomes" id="UP000315252">
    <property type="component" value="Unassembled WGS sequence"/>
</dbReference>
<feature type="domain" description="Aminoglycoside phosphotransferase" evidence="8">
    <location>
        <begin position="49"/>
        <end position="279"/>
    </location>
</feature>
<reference evidence="9 10" key="1">
    <citation type="submission" date="2019-06" db="EMBL/GenBank/DDBJ databases">
        <title>Whole genome sequence for Rhodospirillaceae sp. R148.</title>
        <authorList>
            <person name="Wang G."/>
        </authorList>
    </citation>
    <scope>NUCLEOTIDE SEQUENCE [LARGE SCALE GENOMIC DNA]</scope>
    <source>
        <strain evidence="9 10">R148</strain>
    </source>
</reference>